<dbReference type="PANTHER" id="PTHR43685">
    <property type="entry name" value="GLYCOSYLTRANSFERASE"/>
    <property type="match status" value="1"/>
</dbReference>
<accession>A0A4U0QZY7</accession>
<dbReference type="OrthoDB" id="9802649at2"/>
<proteinExistence type="inferred from homology"/>
<evidence type="ECO:0000256" key="1">
    <source>
        <dbReference type="ARBA" id="ARBA00006739"/>
    </source>
</evidence>
<keyword evidence="6" id="KW-1185">Reference proteome</keyword>
<evidence type="ECO:0000259" key="4">
    <source>
        <dbReference type="Pfam" id="PF00535"/>
    </source>
</evidence>
<gene>
    <name evidence="5" type="ORF">FA740_00345</name>
</gene>
<dbReference type="Proteomes" id="UP000306223">
    <property type="component" value="Unassembled WGS sequence"/>
</dbReference>
<comment type="caution">
    <text evidence="5">The sequence shown here is derived from an EMBL/GenBank/DDBJ whole genome shotgun (WGS) entry which is preliminary data.</text>
</comment>
<dbReference type="InterPro" id="IPR050834">
    <property type="entry name" value="Glycosyltransf_2"/>
</dbReference>
<comment type="similarity">
    <text evidence="1">Belongs to the glycosyltransferase 2 family.</text>
</comment>
<dbReference type="RefSeq" id="WP_136854785.1">
    <property type="nucleotide sequence ID" value="NZ_SUNH01000001.1"/>
</dbReference>
<organism evidence="5 6">
    <name type="scientific">Paracoccus hibiscisoli</name>
    <dbReference type="NCBI Taxonomy" id="2023261"/>
    <lineage>
        <taxon>Bacteria</taxon>
        <taxon>Pseudomonadati</taxon>
        <taxon>Pseudomonadota</taxon>
        <taxon>Alphaproteobacteria</taxon>
        <taxon>Rhodobacterales</taxon>
        <taxon>Paracoccaceae</taxon>
        <taxon>Paracoccus</taxon>
    </lineage>
</organism>
<evidence type="ECO:0000313" key="6">
    <source>
        <dbReference type="Proteomes" id="UP000306223"/>
    </source>
</evidence>
<protein>
    <submittedName>
        <fullName evidence="5">Glycosyltransferase</fullName>
    </submittedName>
</protein>
<feature type="domain" description="Glycosyltransferase 2-like" evidence="4">
    <location>
        <begin position="8"/>
        <end position="123"/>
    </location>
</feature>
<evidence type="ECO:0000256" key="2">
    <source>
        <dbReference type="ARBA" id="ARBA00022676"/>
    </source>
</evidence>
<dbReference type="GO" id="GO:0016757">
    <property type="term" value="F:glycosyltransferase activity"/>
    <property type="evidence" value="ECO:0007669"/>
    <property type="project" value="UniProtKB-KW"/>
</dbReference>
<name>A0A4U0QZY7_9RHOB</name>
<dbReference type="EMBL" id="SUNH01000001">
    <property type="protein sequence ID" value="TJZ87939.1"/>
    <property type="molecule type" value="Genomic_DNA"/>
</dbReference>
<dbReference type="Gene3D" id="3.90.550.10">
    <property type="entry name" value="Spore Coat Polysaccharide Biosynthesis Protein SpsA, Chain A"/>
    <property type="match status" value="1"/>
</dbReference>
<reference evidence="5 6" key="1">
    <citation type="submission" date="2019-04" db="EMBL/GenBank/DDBJ databases">
        <authorList>
            <person name="Li J."/>
        </authorList>
    </citation>
    <scope>NUCLEOTIDE SEQUENCE [LARGE SCALE GENOMIC DNA]</scope>
    <source>
        <strain evidence="5 6">CCTCC AB2016182</strain>
    </source>
</reference>
<keyword evidence="2" id="KW-0328">Glycosyltransferase</keyword>
<dbReference type="InterPro" id="IPR001173">
    <property type="entry name" value="Glyco_trans_2-like"/>
</dbReference>
<dbReference type="Pfam" id="PF00535">
    <property type="entry name" value="Glycos_transf_2"/>
    <property type="match status" value="1"/>
</dbReference>
<evidence type="ECO:0000256" key="3">
    <source>
        <dbReference type="ARBA" id="ARBA00022679"/>
    </source>
</evidence>
<sequence length="308" mass="33313">MTSPHVVILLATYQGAAHLRTQLASIAGQSFGRWSLVVSDDNSTDGTREMVADFAQDRPPGQIRLIDGPRQGATANFLSLLDQVPPGAWAAFCDQDDLWFPDKLARAVAAMAHQTWAAHYAARTIITDADLRPLVPSRQFHRPLGFRNALVQACMAGNTSVFNARAVALLQAAVPHARRAGVISHDWWAYQVTAAHGAQLIHDPQPALLYRQHARSEVGRNDTAPALAARFRKLMGGEFGTWLRAGHDSLAPLDLPQDSRLALAQLDQMLSRPGLAAVAALRRGGFYRQTRAATAALVLSALTGALRA</sequence>
<dbReference type="InterPro" id="IPR029044">
    <property type="entry name" value="Nucleotide-diphossugar_trans"/>
</dbReference>
<evidence type="ECO:0000313" key="5">
    <source>
        <dbReference type="EMBL" id="TJZ87939.1"/>
    </source>
</evidence>
<dbReference type="AlphaFoldDB" id="A0A4U0QZY7"/>
<dbReference type="SUPFAM" id="SSF53448">
    <property type="entry name" value="Nucleotide-diphospho-sugar transferases"/>
    <property type="match status" value="1"/>
</dbReference>
<keyword evidence="3 5" id="KW-0808">Transferase</keyword>
<dbReference type="PANTHER" id="PTHR43685:SF5">
    <property type="entry name" value="GLYCOSYLTRANSFERASE EPSE-RELATED"/>
    <property type="match status" value="1"/>
</dbReference>